<dbReference type="Proteomes" id="UP000216207">
    <property type="component" value="Unassembled WGS sequence"/>
</dbReference>
<evidence type="ECO:0008006" key="5">
    <source>
        <dbReference type="Google" id="ProtNLM"/>
    </source>
</evidence>
<gene>
    <name evidence="3" type="ORF">CHH72_15650</name>
</gene>
<name>A0A268NWY0_SHOCL</name>
<dbReference type="Pfam" id="PF22768">
    <property type="entry name" value="SPP1_Dit"/>
    <property type="match status" value="1"/>
</dbReference>
<dbReference type="Gene3D" id="2.40.30.200">
    <property type="match status" value="1"/>
</dbReference>
<evidence type="ECO:0000259" key="2">
    <source>
        <dbReference type="Pfam" id="PF22768"/>
    </source>
</evidence>
<dbReference type="EMBL" id="NPCC01000024">
    <property type="protein sequence ID" value="PAE88022.1"/>
    <property type="molecule type" value="Genomic_DNA"/>
</dbReference>
<dbReference type="Gene3D" id="2.60.120.860">
    <property type="match status" value="1"/>
</dbReference>
<feature type="domain" description="Siphovirus-type tail component RIFT-related" evidence="1">
    <location>
        <begin position="47"/>
        <end position="122"/>
    </location>
</feature>
<dbReference type="InterPro" id="IPR008841">
    <property type="entry name" value="Siphovirus-type_tail_N"/>
</dbReference>
<sequence length="263" mass="30304">MLNLDEEDKWHSVQEDTTKKGGEKMNAWFSFNGVNFSKWLKLVDDNRTSLPPRKFTNTEVHHGVHASNKRWGEYLIELDVLMISTSYEEQRKAMREMAYYLSAEEGKLVFFDEPDKAYHAFVVDFSDFTGKGLLKTGKLVFQVSDPVAEGAKKELDFTGSIAVDYVATAPAMPVYSILFHEEAENVQIVKDGNRFKLNRMFHSGDRVVIDSEKSAIRYNDEWAMPLLDLRSRFKDLFLHPGENHIAVHPETATVEIAYKEKWL</sequence>
<dbReference type="NCBIfam" id="TIGR01633">
    <property type="entry name" value="phi3626_gp14_N"/>
    <property type="match status" value="1"/>
</dbReference>
<evidence type="ECO:0000313" key="4">
    <source>
        <dbReference type="Proteomes" id="UP000216207"/>
    </source>
</evidence>
<accession>A0A268NWY0</accession>
<dbReference type="InterPro" id="IPR006520">
    <property type="entry name" value="Dit_BPSPP_N"/>
</dbReference>
<protein>
    <recommendedName>
        <fullName evidence="5">Phage tail protein</fullName>
    </recommendedName>
</protein>
<dbReference type="Pfam" id="PF05709">
    <property type="entry name" value="Sipho_tail"/>
    <property type="match status" value="1"/>
</dbReference>
<proteinExistence type="predicted"/>
<dbReference type="AlphaFoldDB" id="A0A268NWY0"/>
<evidence type="ECO:0000313" key="3">
    <source>
        <dbReference type="EMBL" id="PAE88022.1"/>
    </source>
</evidence>
<reference evidence="3 4" key="1">
    <citation type="submission" date="2017-07" db="EMBL/GenBank/DDBJ databases">
        <title>Isolation and whole genome analysis of endospore-forming bacteria from heroin.</title>
        <authorList>
            <person name="Kalinowski J."/>
            <person name="Ahrens B."/>
            <person name="Al-Dilaimi A."/>
            <person name="Winkler A."/>
            <person name="Wibberg D."/>
            <person name="Schleenbecker U."/>
            <person name="Ruckert C."/>
            <person name="Wolfel R."/>
            <person name="Grass G."/>
        </authorList>
    </citation>
    <scope>NUCLEOTIDE SEQUENCE [LARGE SCALE GENOMIC DNA]</scope>
    <source>
        <strain evidence="3 4">7539</strain>
    </source>
</reference>
<evidence type="ECO:0000259" key="1">
    <source>
        <dbReference type="Pfam" id="PF05709"/>
    </source>
</evidence>
<dbReference type="InterPro" id="IPR054738">
    <property type="entry name" value="Siphovirus-type_tail_C"/>
</dbReference>
<organism evidence="3 4">
    <name type="scientific">Shouchella clausii</name>
    <name type="common">Alkalihalobacillus clausii</name>
    <dbReference type="NCBI Taxonomy" id="79880"/>
    <lineage>
        <taxon>Bacteria</taxon>
        <taxon>Bacillati</taxon>
        <taxon>Bacillota</taxon>
        <taxon>Bacilli</taxon>
        <taxon>Bacillales</taxon>
        <taxon>Bacillaceae</taxon>
        <taxon>Shouchella</taxon>
    </lineage>
</organism>
<comment type="caution">
    <text evidence="3">The sequence shown here is derived from an EMBL/GenBank/DDBJ whole genome shotgun (WGS) entry which is preliminary data.</text>
</comment>
<feature type="domain" description="Siphovirus-type tail component C-terminal" evidence="2">
    <location>
        <begin position="167"/>
        <end position="262"/>
    </location>
</feature>